<gene>
    <name evidence="1" type="ORF">ACZ11_10485</name>
</gene>
<evidence type="ECO:0008006" key="3">
    <source>
        <dbReference type="Google" id="ProtNLM"/>
    </source>
</evidence>
<name>A0A0K9FDF0_9BACI</name>
<sequence length="86" mass="10003">MYIYNMYLSSILPQLNKPNPEWWARLTDIIMPTFIIGGRFSHILQNKLQEDAELIPNCEFVTIEDAGHFVHDTNFIGLLSCLKKFS</sequence>
<reference evidence="2" key="1">
    <citation type="submission" date="2015-07" db="EMBL/GenBank/DDBJ databases">
        <authorList>
            <consortium name="Consortium for Microbial Forensics and Genomics (microFORGE)"/>
            <person name="Knight B.M."/>
            <person name="Roberts D.P."/>
            <person name="Lin D."/>
            <person name="Hari K."/>
            <person name="Fletcher J."/>
            <person name="Melcher U."/>
            <person name="Blagden T."/>
            <person name="Winegar R.A."/>
        </authorList>
    </citation>
    <scope>NUCLEOTIDE SEQUENCE [LARGE SCALE GENOMIC DNA]</scope>
    <source>
        <strain evidence="2">DSM 23493</strain>
    </source>
</reference>
<evidence type="ECO:0000313" key="1">
    <source>
        <dbReference type="EMBL" id="KMY32539.1"/>
    </source>
</evidence>
<comment type="caution">
    <text evidence="1">The sequence shown here is derived from an EMBL/GenBank/DDBJ whole genome shotgun (WGS) entry which is preliminary data.</text>
</comment>
<dbReference type="AlphaFoldDB" id="A0A0K9FDF0"/>
<dbReference type="EMBL" id="LFXJ01000005">
    <property type="protein sequence ID" value="KMY32539.1"/>
    <property type="molecule type" value="Genomic_DNA"/>
</dbReference>
<accession>A0A0K9FDF0</accession>
<dbReference type="Gene3D" id="3.40.50.1820">
    <property type="entry name" value="alpha/beta hydrolase"/>
    <property type="match status" value="1"/>
</dbReference>
<organism evidence="1 2">
    <name type="scientific">Lysinibacillus xylanilyticus</name>
    <dbReference type="NCBI Taxonomy" id="582475"/>
    <lineage>
        <taxon>Bacteria</taxon>
        <taxon>Bacillati</taxon>
        <taxon>Bacillota</taxon>
        <taxon>Bacilli</taxon>
        <taxon>Bacillales</taxon>
        <taxon>Bacillaceae</taxon>
        <taxon>Lysinibacillus</taxon>
    </lineage>
</organism>
<dbReference type="SUPFAM" id="SSF53474">
    <property type="entry name" value="alpha/beta-Hydrolases"/>
    <property type="match status" value="1"/>
</dbReference>
<proteinExistence type="predicted"/>
<dbReference type="Proteomes" id="UP000037326">
    <property type="component" value="Unassembled WGS sequence"/>
</dbReference>
<dbReference type="InterPro" id="IPR029058">
    <property type="entry name" value="AB_hydrolase_fold"/>
</dbReference>
<dbReference type="PATRIC" id="fig|582475.4.peg.1687"/>
<protein>
    <recommendedName>
        <fullName evidence="3">Alpha/beta hydrolase</fullName>
    </recommendedName>
</protein>
<evidence type="ECO:0000313" key="2">
    <source>
        <dbReference type="Proteomes" id="UP000037326"/>
    </source>
</evidence>